<organism evidence="1 2">
    <name type="scientific">Paraphoma chrysanthemicola</name>
    <dbReference type="NCBI Taxonomy" id="798071"/>
    <lineage>
        <taxon>Eukaryota</taxon>
        <taxon>Fungi</taxon>
        <taxon>Dikarya</taxon>
        <taxon>Ascomycota</taxon>
        <taxon>Pezizomycotina</taxon>
        <taxon>Dothideomycetes</taxon>
        <taxon>Pleosporomycetidae</taxon>
        <taxon>Pleosporales</taxon>
        <taxon>Pleosporineae</taxon>
        <taxon>Phaeosphaeriaceae</taxon>
        <taxon>Paraphoma</taxon>
    </lineage>
</organism>
<sequence length="283" mass="31999">MSTSNLTARPFDQLIVFISLRSTSKLATWQNLYTRPPQKGAGPPQLSAVTLAAVKESETLASEQFSHMSQIASTVCCEQDTGLSRYEADCSNVRSSVHDKYTSSTAQKGIFKLISCFCYTIHQLQHQFPHRAVMVVTISLSNPPSSSAGYQLDHLTWSCTFPSLLWKYGHDPDQTITQLKDYAKDLGLNGVEDWRQMKKEAEFLALWLRQELNSTHVVITAGGHEFTRGSDGVWRRDKPHITVRFHKKTFHIYFSRDPSGDLVITHYTYAKDGEKTFTKVDAE</sequence>
<comment type="caution">
    <text evidence="1">The sequence shown here is derived from an EMBL/GenBank/DDBJ whole genome shotgun (WGS) entry which is preliminary data.</text>
</comment>
<dbReference type="EMBL" id="JAGMVJ010000026">
    <property type="protein sequence ID" value="KAH7070869.1"/>
    <property type="molecule type" value="Genomic_DNA"/>
</dbReference>
<proteinExistence type="predicted"/>
<evidence type="ECO:0000313" key="2">
    <source>
        <dbReference type="Proteomes" id="UP000813461"/>
    </source>
</evidence>
<keyword evidence="2" id="KW-1185">Reference proteome</keyword>
<dbReference type="AlphaFoldDB" id="A0A8K0QV91"/>
<gene>
    <name evidence="1" type="ORF">FB567DRAFT_612889</name>
</gene>
<dbReference type="Proteomes" id="UP000813461">
    <property type="component" value="Unassembled WGS sequence"/>
</dbReference>
<name>A0A8K0QV91_9PLEO</name>
<reference evidence="1" key="1">
    <citation type="journal article" date="2021" name="Nat. Commun.">
        <title>Genetic determinants of endophytism in the Arabidopsis root mycobiome.</title>
        <authorList>
            <person name="Mesny F."/>
            <person name="Miyauchi S."/>
            <person name="Thiergart T."/>
            <person name="Pickel B."/>
            <person name="Atanasova L."/>
            <person name="Karlsson M."/>
            <person name="Huettel B."/>
            <person name="Barry K.W."/>
            <person name="Haridas S."/>
            <person name="Chen C."/>
            <person name="Bauer D."/>
            <person name="Andreopoulos W."/>
            <person name="Pangilinan J."/>
            <person name="LaButti K."/>
            <person name="Riley R."/>
            <person name="Lipzen A."/>
            <person name="Clum A."/>
            <person name="Drula E."/>
            <person name="Henrissat B."/>
            <person name="Kohler A."/>
            <person name="Grigoriev I.V."/>
            <person name="Martin F.M."/>
            <person name="Hacquard S."/>
        </authorList>
    </citation>
    <scope>NUCLEOTIDE SEQUENCE</scope>
    <source>
        <strain evidence="1">MPI-SDFR-AT-0120</strain>
    </source>
</reference>
<protein>
    <submittedName>
        <fullName evidence="1">Uncharacterized protein</fullName>
    </submittedName>
</protein>
<evidence type="ECO:0000313" key="1">
    <source>
        <dbReference type="EMBL" id="KAH7070869.1"/>
    </source>
</evidence>
<accession>A0A8K0QV91</accession>